<dbReference type="InterPro" id="IPR051710">
    <property type="entry name" value="Phosphatase_SH3-domain"/>
</dbReference>
<reference evidence="2" key="2">
    <citation type="journal article" date="2016" name="Sci. Rep.">
        <title>Dictyocaulus viviparus genome, variome and transcriptome elucidate lungworm biology and support future intervention.</title>
        <authorList>
            <person name="McNulty S.N."/>
            <person name="Strube C."/>
            <person name="Rosa B.A."/>
            <person name="Martin J.C."/>
            <person name="Tyagi R."/>
            <person name="Choi Y.J."/>
            <person name="Wang Q."/>
            <person name="Hallsworth Pepin K."/>
            <person name="Zhang X."/>
            <person name="Ozersky P."/>
            <person name="Wilson R.K."/>
            <person name="Sternberg P.W."/>
            <person name="Gasser R.B."/>
            <person name="Mitreva M."/>
        </authorList>
    </citation>
    <scope>NUCLEOTIDE SEQUENCE [LARGE SCALE GENOMIC DNA]</scope>
    <source>
        <strain evidence="2">HannoverDv2000</strain>
    </source>
</reference>
<protein>
    <submittedName>
        <fullName evidence="1">Uncharacterized protein</fullName>
    </submittedName>
</protein>
<gene>
    <name evidence="1" type="ORF">DICVIV_07255</name>
</gene>
<dbReference type="AlphaFoldDB" id="A0A0D8XWI4"/>
<dbReference type="OrthoDB" id="5858017at2759"/>
<sequence length="232" mass="26131">MNEAFPSWYSLCVSNEHYSAKDLNHPFKLPLRSRGFSLYNIDPPLTQLAKHASKILGKALANETDIVWETVISAPELAAVQTASKIAFSATSDKTYVLIDESLCDPEHKKMDFMTPMELMKLDVAATVSLWSKSKESGENSVNRALSDIDRVQRSHKGNLIIVVGPSSFNTIVRQLLCVELKEQKESDIPQLACVILENEPRSWKLYKKQVLPLRNNDNTSTTFDPSFYLPK</sequence>
<dbReference type="STRING" id="29172.A0A0D8XWI4"/>
<keyword evidence="2" id="KW-1185">Reference proteome</keyword>
<dbReference type="InterPro" id="IPR029033">
    <property type="entry name" value="His_PPase_superfam"/>
</dbReference>
<dbReference type="PANTHER" id="PTHR16469:SF27">
    <property type="entry name" value="UBIQUITIN-ASSOCIATED AND SH3 DOMAIN-CONTAINING BA-RELATED"/>
    <property type="match status" value="1"/>
</dbReference>
<dbReference type="Proteomes" id="UP000053766">
    <property type="component" value="Unassembled WGS sequence"/>
</dbReference>
<dbReference type="SUPFAM" id="SSF53254">
    <property type="entry name" value="Phosphoglycerate mutase-like"/>
    <property type="match status" value="1"/>
</dbReference>
<reference evidence="1 2" key="1">
    <citation type="submission" date="2013-11" db="EMBL/GenBank/DDBJ databases">
        <title>Draft genome of the bovine lungworm Dictyocaulus viviparus.</title>
        <authorList>
            <person name="Mitreva M."/>
        </authorList>
    </citation>
    <scope>NUCLEOTIDE SEQUENCE [LARGE SCALE GENOMIC DNA]</scope>
    <source>
        <strain evidence="1 2">HannoverDv2000</strain>
    </source>
</reference>
<dbReference type="Pfam" id="PF00300">
    <property type="entry name" value="His_Phos_1"/>
    <property type="match status" value="1"/>
</dbReference>
<evidence type="ECO:0000313" key="2">
    <source>
        <dbReference type="Proteomes" id="UP000053766"/>
    </source>
</evidence>
<name>A0A0D8XWI4_DICVI</name>
<evidence type="ECO:0000313" key="1">
    <source>
        <dbReference type="EMBL" id="KJH46691.1"/>
    </source>
</evidence>
<dbReference type="InterPro" id="IPR013078">
    <property type="entry name" value="His_Pase_superF_clade-1"/>
</dbReference>
<accession>A0A0D8XWI4</accession>
<organism evidence="1 2">
    <name type="scientific">Dictyocaulus viviparus</name>
    <name type="common">Bovine lungworm</name>
    <dbReference type="NCBI Taxonomy" id="29172"/>
    <lineage>
        <taxon>Eukaryota</taxon>
        <taxon>Metazoa</taxon>
        <taxon>Ecdysozoa</taxon>
        <taxon>Nematoda</taxon>
        <taxon>Chromadorea</taxon>
        <taxon>Rhabditida</taxon>
        <taxon>Rhabditina</taxon>
        <taxon>Rhabditomorpha</taxon>
        <taxon>Strongyloidea</taxon>
        <taxon>Metastrongylidae</taxon>
        <taxon>Dictyocaulus</taxon>
    </lineage>
</organism>
<dbReference type="Gene3D" id="3.40.50.1240">
    <property type="entry name" value="Phosphoglycerate mutase-like"/>
    <property type="match status" value="1"/>
</dbReference>
<dbReference type="GO" id="GO:0016791">
    <property type="term" value="F:phosphatase activity"/>
    <property type="evidence" value="ECO:0007669"/>
    <property type="project" value="UniProtKB-ARBA"/>
</dbReference>
<proteinExistence type="predicted"/>
<dbReference type="EMBL" id="KN716340">
    <property type="protein sequence ID" value="KJH46691.1"/>
    <property type="molecule type" value="Genomic_DNA"/>
</dbReference>
<dbReference type="PANTHER" id="PTHR16469">
    <property type="entry name" value="UBIQUITIN-ASSOCIATED AND SH3 DOMAIN-CONTAINING BA-RELATED"/>
    <property type="match status" value="1"/>
</dbReference>